<feature type="region of interest" description="Disordered" evidence="1">
    <location>
        <begin position="158"/>
        <end position="206"/>
    </location>
</feature>
<dbReference type="STRING" id="27342.A0A0H2RXH2"/>
<dbReference type="OrthoDB" id="3255261at2759"/>
<evidence type="ECO:0000313" key="3">
    <source>
        <dbReference type="Proteomes" id="UP000053477"/>
    </source>
</evidence>
<dbReference type="Proteomes" id="UP000053477">
    <property type="component" value="Unassembled WGS sequence"/>
</dbReference>
<dbReference type="InParanoid" id="A0A0H2RXH2"/>
<gene>
    <name evidence="2" type="ORF">SCHPADRAFT_564701</name>
</gene>
<evidence type="ECO:0000313" key="2">
    <source>
        <dbReference type="EMBL" id="KLO09451.1"/>
    </source>
</evidence>
<feature type="compositionally biased region" description="Acidic residues" evidence="1">
    <location>
        <begin position="185"/>
        <end position="206"/>
    </location>
</feature>
<sequence length="206" mass="22960">MIGEYQVAFVYETCRGFEGGPDVSFAGVQIAKWAGKWQFGTKRGAFLVMVDSQITSLPQSVKNVILESNDRDLKNLKVITRVFTANSYSLYLSNKSKELVRVALAAQSPIPFAQGVTVGGELNLEWRKEGATGMFQSAIGKEGRLDYTPLFEVETVRGPERRRDNGPREEGIEKWDQTPLPWDTLDSDGEEEIEVPEGSDGEDDDF</sequence>
<feature type="compositionally biased region" description="Basic and acidic residues" evidence="1">
    <location>
        <begin position="158"/>
        <end position="176"/>
    </location>
</feature>
<proteinExistence type="predicted"/>
<dbReference type="EMBL" id="KQ086055">
    <property type="protein sequence ID" value="KLO09451.1"/>
    <property type="molecule type" value="Genomic_DNA"/>
</dbReference>
<organism evidence="2 3">
    <name type="scientific">Schizopora paradoxa</name>
    <dbReference type="NCBI Taxonomy" id="27342"/>
    <lineage>
        <taxon>Eukaryota</taxon>
        <taxon>Fungi</taxon>
        <taxon>Dikarya</taxon>
        <taxon>Basidiomycota</taxon>
        <taxon>Agaricomycotina</taxon>
        <taxon>Agaricomycetes</taxon>
        <taxon>Hymenochaetales</taxon>
        <taxon>Schizoporaceae</taxon>
        <taxon>Schizopora</taxon>
    </lineage>
</organism>
<evidence type="ECO:0000256" key="1">
    <source>
        <dbReference type="SAM" id="MobiDB-lite"/>
    </source>
</evidence>
<accession>A0A0H2RXH2</accession>
<dbReference type="AlphaFoldDB" id="A0A0H2RXH2"/>
<keyword evidence="3" id="KW-1185">Reference proteome</keyword>
<name>A0A0H2RXH2_9AGAM</name>
<reference evidence="2 3" key="1">
    <citation type="submission" date="2015-04" db="EMBL/GenBank/DDBJ databases">
        <title>Complete genome sequence of Schizopora paradoxa KUC8140, a cosmopolitan wood degrader in East Asia.</title>
        <authorList>
            <consortium name="DOE Joint Genome Institute"/>
            <person name="Min B."/>
            <person name="Park H."/>
            <person name="Jang Y."/>
            <person name="Kim J.-J."/>
            <person name="Kim K.H."/>
            <person name="Pangilinan J."/>
            <person name="Lipzen A."/>
            <person name="Riley R."/>
            <person name="Grigoriev I.V."/>
            <person name="Spatafora J.W."/>
            <person name="Choi I.-G."/>
        </authorList>
    </citation>
    <scope>NUCLEOTIDE SEQUENCE [LARGE SCALE GENOMIC DNA]</scope>
    <source>
        <strain evidence="2 3">KUC8140</strain>
    </source>
</reference>
<protein>
    <submittedName>
        <fullName evidence="2">Uncharacterized protein</fullName>
    </submittedName>
</protein>